<feature type="compositionally biased region" description="Pro residues" evidence="1">
    <location>
        <begin position="81"/>
        <end position="90"/>
    </location>
</feature>
<sequence>MQWNLTRITIMQGAGEDEDSDIDSGGDSVAVTSGSRSPIKEARMFPERLVPISPRGSPSKGTSSLTENVLTENVPYAHRPIMPPGLPMPPLLGRTKRPEPTIPLLPPKSSAKK</sequence>
<gene>
    <name evidence="2" type="ORF">ACN42_g5103</name>
</gene>
<reference evidence="2 3" key="1">
    <citation type="submission" date="2015-10" db="EMBL/GenBank/DDBJ databases">
        <title>Genome sequencing of Penicillium freii.</title>
        <authorList>
            <person name="Nguyen H.D."/>
            <person name="Visagie C.M."/>
            <person name="Seifert K.A."/>
        </authorList>
    </citation>
    <scope>NUCLEOTIDE SEQUENCE [LARGE SCALE GENOMIC DNA]</scope>
    <source>
        <strain evidence="2 3">DAOM 242723</strain>
    </source>
</reference>
<feature type="compositionally biased region" description="Polar residues" evidence="1">
    <location>
        <begin position="59"/>
        <end position="71"/>
    </location>
</feature>
<dbReference type="EMBL" id="LLXE01000114">
    <property type="protein sequence ID" value="KUM62016.1"/>
    <property type="molecule type" value="Genomic_DNA"/>
</dbReference>
<evidence type="ECO:0000313" key="2">
    <source>
        <dbReference type="EMBL" id="KUM62016.1"/>
    </source>
</evidence>
<accession>A0A124GRQ4</accession>
<dbReference type="Proteomes" id="UP000055045">
    <property type="component" value="Unassembled WGS sequence"/>
</dbReference>
<name>A0A124GRQ4_PENFR</name>
<proteinExistence type="predicted"/>
<feature type="region of interest" description="Disordered" evidence="1">
    <location>
        <begin position="1"/>
        <end position="113"/>
    </location>
</feature>
<feature type="compositionally biased region" description="Acidic residues" evidence="1">
    <location>
        <begin position="15"/>
        <end position="24"/>
    </location>
</feature>
<keyword evidence="3" id="KW-1185">Reference proteome</keyword>
<evidence type="ECO:0000256" key="1">
    <source>
        <dbReference type="SAM" id="MobiDB-lite"/>
    </source>
</evidence>
<protein>
    <submittedName>
        <fullName evidence="2">Uncharacterized protein</fullName>
    </submittedName>
</protein>
<dbReference type="AlphaFoldDB" id="A0A124GRQ4"/>
<comment type="caution">
    <text evidence="2">The sequence shown here is derived from an EMBL/GenBank/DDBJ whole genome shotgun (WGS) entry which is preliminary data.</text>
</comment>
<evidence type="ECO:0000313" key="3">
    <source>
        <dbReference type="Proteomes" id="UP000055045"/>
    </source>
</evidence>
<organism evidence="2 3">
    <name type="scientific">Penicillium freii</name>
    <dbReference type="NCBI Taxonomy" id="48697"/>
    <lineage>
        <taxon>Eukaryota</taxon>
        <taxon>Fungi</taxon>
        <taxon>Dikarya</taxon>
        <taxon>Ascomycota</taxon>
        <taxon>Pezizomycotina</taxon>
        <taxon>Eurotiomycetes</taxon>
        <taxon>Eurotiomycetidae</taxon>
        <taxon>Eurotiales</taxon>
        <taxon>Aspergillaceae</taxon>
        <taxon>Penicillium</taxon>
    </lineage>
</organism>